<dbReference type="InterPro" id="IPR016181">
    <property type="entry name" value="Acyl_CoA_acyltransferase"/>
</dbReference>
<dbReference type="EMBL" id="LTDF01000130">
    <property type="protein sequence ID" value="KXT45974.1"/>
    <property type="molecule type" value="Genomic_DNA"/>
</dbReference>
<name>A0A139L3E0_9BACE</name>
<evidence type="ECO:0000313" key="1">
    <source>
        <dbReference type="EMBL" id="KXT45974.1"/>
    </source>
</evidence>
<evidence type="ECO:0008006" key="3">
    <source>
        <dbReference type="Google" id="ProtNLM"/>
    </source>
</evidence>
<accession>A0A139L3E0</accession>
<dbReference type="AlphaFoldDB" id="A0A139L3E0"/>
<organism evidence="1">
    <name type="scientific">Bacteroides intestinalis</name>
    <dbReference type="NCBI Taxonomy" id="329854"/>
    <lineage>
        <taxon>Bacteria</taxon>
        <taxon>Pseudomonadati</taxon>
        <taxon>Bacteroidota</taxon>
        <taxon>Bacteroidia</taxon>
        <taxon>Bacteroidales</taxon>
        <taxon>Bacteroidaceae</taxon>
        <taxon>Bacteroides</taxon>
    </lineage>
</organism>
<dbReference type="PATRIC" id="fig|329854.7.peg.3363"/>
<dbReference type="Proteomes" id="UP000070319">
    <property type="component" value="Unassembled WGS sequence"/>
</dbReference>
<sequence>MNIFSKNFELERYGVKVRLVTEQDVSFILSLRTDKRLSRYLHKTDNDLVKQLEWMKAYKERERKGEDYYFIYTNDDGPFGLNRIYDIHGDCGTGGSWLCKPDTDVEASIATLLIMRDIMFDCIGLQNDLFDVRKGNSHVQKIHKMMGAKMIGETDLDYLFKLSKSDYQASKEKILQLLNLKE</sequence>
<gene>
    <name evidence="1" type="ORF">HMPREF2531_03294</name>
</gene>
<comment type="caution">
    <text evidence="1">The sequence shown here is derived from an EMBL/GenBank/DDBJ whole genome shotgun (WGS) entry which is preliminary data.</text>
</comment>
<protein>
    <recommendedName>
        <fullName evidence="3">N-acetyltransferase</fullName>
    </recommendedName>
</protein>
<dbReference type="Gene3D" id="3.40.630.30">
    <property type="match status" value="1"/>
</dbReference>
<reference evidence="1 2" key="1">
    <citation type="submission" date="2016-02" db="EMBL/GenBank/DDBJ databases">
        <authorList>
            <person name="Wen L."/>
            <person name="He K."/>
            <person name="Yang H."/>
        </authorList>
    </citation>
    <scope>NUCLEOTIDE SEQUENCE [LARGE SCALE GENOMIC DNA]</scope>
    <source>
        <strain evidence="1 2">KLE1704</strain>
    </source>
</reference>
<dbReference type="SUPFAM" id="SSF55729">
    <property type="entry name" value="Acyl-CoA N-acyltransferases (Nat)"/>
    <property type="match status" value="1"/>
</dbReference>
<proteinExistence type="predicted"/>
<evidence type="ECO:0000313" key="2">
    <source>
        <dbReference type="Proteomes" id="UP000070319"/>
    </source>
</evidence>
<dbReference type="RefSeq" id="WP_061437134.1">
    <property type="nucleotide sequence ID" value="NZ_KQ968722.1"/>
</dbReference>